<sequence>MSASIFTRRPNSGLGNVKRSIVDPTRNIDWILMAAAGALTVIGTFIIYSATRPRLLNRGADPYLFVQRQIIFIILAIVVMAVVMWIDYVQLRGSAELFYAVTLVLLVLVMVAGAVRGGARLSFDLGPIAVQPAELAKVSVLLLLAGFLADDDTKTVGYERFIQSLFIVGAPVALIAIQPDLGSASVLIACAMGVLLVAGAQVRYIILVTSLSVLSAIAGVISGIVKDYQVRRIIGFLSQNSDSASLQQLTSQVRFAKRAVSTGGFFGKGYLQGPLTNGAFIPVQSTDFVFSAVGEQFGMLGSGIVLGLFGVVLWRIFRIARLAQDRLGVLIASGVFTMILWQMFQNIGMTMGVTPVSGVPLPFLSYGGSHTVAFAMMIGLVQSIHMRRFR</sequence>
<evidence type="ECO:0000256" key="1">
    <source>
        <dbReference type="ARBA" id="ARBA00004141"/>
    </source>
</evidence>
<feature type="transmembrane region" description="Helical" evidence="6">
    <location>
        <begin position="161"/>
        <end position="177"/>
    </location>
</feature>
<dbReference type="InterPro" id="IPR001182">
    <property type="entry name" value="FtsW/RodA"/>
</dbReference>
<keyword evidence="2 6" id="KW-0812">Transmembrane</keyword>
<proteinExistence type="predicted"/>
<organism evidence="7">
    <name type="scientific">freshwater metagenome</name>
    <dbReference type="NCBI Taxonomy" id="449393"/>
    <lineage>
        <taxon>unclassified sequences</taxon>
        <taxon>metagenomes</taxon>
        <taxon>ecological metagenomes</taxon>
    </lineage>
</organism>
<dbReference type="Pfam" id="PF01098">
    <property type="entry name" value="FTSW_RODA_SPOVE"/>
    <property type="match status" value="1"/>
</dbReference>
<feature type="transmembrane region" description="Helical" evidence="6">
    <location>
        <begin position="297"/>
        <end position="315"/>
    </location>
</feature>
<feature type="transmembrane region" description="Helical" evidence="6">
    <location>
        <begin position="97"/>
        <end position="116"/>
    </location>
</feature>
<feature type="transmembrane region" description="Helical" evidence="6">
    <location>
        <begin position="70"/>
        <end position="90"/>
    </location>
</feature>
<dbReference type="GO" id="GO:0032153">
    <property type="term" value="C:cell division site"/>
    <property type="evidence" value="ECO:0007669"/>
    <property type="project" value="TreeGrafter"/>
</dbReference>
<dbReference type="EMBL" id="CAEZWE010000087">
    <property type="protein sequence ID" value="CAB4663489.1"/>
    <property type="molecule type" value="Genomic_DNA"/>
</dbReference>
<dbReference type="PANTHER" id="PTHR30474:SF14">
    <property type="entry name" value="CELL CYCLE PROTEIN"/>
    <property type="match status" value="1"/>
</dbReference>
<evidence type="ECO:0000256" key="3">
    <source>
        <dbReference type="ARBA" id="ARBA00022960"/>
    </source>
</evidence>
<dbReference type="GO" id="GO:0008360">
    <property type="term" value="P:regulation of cell shape"/>
    <property type="evidence" value="ECO:0007669"/>
    <property type="project" value="UniProtKB-KW"/>
</dbReference>
<evidence type="ECO:0000256" key="4">
    <source>
        <dbReference type="ARBA" id="ARBA00022989"/>
    </source>
</evidence>
<dbReference type="AlphaFoldDB" id="A0A6J6DTU7"/>
<dbReference type="GO" id="GO:0051301">
    <property type="term" value="P:cell division"/>
    <property type="evidence" value="ECO:0007669"/>
    <property type="project" value="InterPro"/>
</dbReference>
<feature type="transmembrane region" description="Helical" evidence="6">
    <location>
        <begin position="128"/>
        <end position="149"/>
    </location>
</feature>
<dbReference type="GO" id="GO:0015648">
    <property type="term" value="F:lipid-linked peptidoglycan transporter activity"/>
    <property type="evidence" value="ECO:0007669"/>
    <property type="project" value="TreeGrafter"/>
</dbReference>
<name>A0A6J6DTU7_9ZZZZ</name>
<feature type="transmembrane region" description="Helical" evidence="6">
    <location>
        <begin position="364"/>
        <end position="384"/>
    </location>
</feature>
<feature type="transmembrane region" description="Helical" evidence="6">
    <location>
        <begin position="183"/>
        <end position="200"/>
    </location>
</feature>
<evidence type="ECO:0000313" key="7">
    <source>
        <dbReference type="EMBL" id="CAB4567367.1"/>
    </source>
</evidence>
<dbReference type="GO" id="GO:0005886">
    <property type="term" value="C:plasma membrane"/>
    <property type="evidence" value="ECO:0007669"/>
    <property type="project" value="TreeGrafter"/>
</dbReference>
<reference evidence="7" key="1">
    <citation type="submission" date="2020-05" db="EMBL/GenBank/DDBJ databases">
        <authorList>
            <person name="Chiriac C."/>
            <person name="Salcher M."/>
            <person name="Ghai R."/>
            <person name="Kavagutti S V."/>
        </authorList>
    </citation>
    <scope>NUCLEOTIDE SEQUENCE</scope>
</reference>
<accession>A0A6J6DTU7</accession>
<keyword evidence="4 6" id="KW-1133">Transmembrane helix</keyword>
<dbReference type="PANTHER" id="PTHR30474">
    <property type="entry name" value="CELL CYCLE PROTEIN"/>
    <property type="match status" value="1"/>
</dbReference>
<evidence type="ECO:0000256" key="6">
    <source>
        <dbReference type="SAM" id="Phobius"/>
    </source>
</evidence>
<comment type="subcellular location">
    <subcellularLocation>
        <location evidence="1">Membrane</location>
        <topology evidence="1">Multi-pass membrane protein</topology>
    </subcellularLocation>
</comment>
<keyword evidence="5 6" id="KW-0472">Membrane</keyword>
<evidence type="ECO:0000313" key="8">
    <source>
        <dbReference type="EMBL" id="CAB4663489.1"/>
    </source>
</evidence>
<feature type="transmembrane region" description="Helical" evidence="6">
    <location>
        <begin position="205"/>
        <end position="225"/>
    </location>
</feature>
<keyword evidence="3" id="KW-0133">Cell shape</keyword>
<gene>
    <name evidence="7" type="ORF">UFOPK1572_01176</name>
    <name evidence="8" type="ORF">UFOPK2169_01570</name>
</gene>
<evidence type="ECO:0000256" key="2">
    <source>
        <dbReference type="ARBA" id="ARBA00022692"/>
    </source>
</evidence>
<feature type="transmembrane region" description="Helical" evidence="6">
    <location>
        <begin position="28"/>
        <end position="50"/>
    </location>
</feature>
<protein>
    <submittedName>
        <fullName evidence="7">Unannotated protein</fullName>
    </submittedName>
</protein>
<evidence type="ECO:0000256" key="5">
    <source>
        <dbReference type="ARBA" id="ARBA00023136"/>
    </source>
</evidence>
<feature type="transmembrane region" description="Helical" evidence="6">
    <location>
        <begin position="327"/>
        <end position="344"/>
    </location>
</feature>
<dbReference type="EMBL" id="CAEZTC010000164">
    <property type="protein sequence ID" value="CAB4567367.1"/>
    <property type="molecule type" value="Genomic_DNA"/>
</dbReference>